<dbReference type="Proteomes" id="UP001175211">
    <property type="component" value="Unassembled WGS sequence"/>
</dbReference>
<reference evidence="2" key="1">
    <citation type="submission" date="2023-06" db="EMBL/GenBank/DDBJ databases">
        <authorList>
            <consortium name="Lawrence Berkeley National Laboratory"/>
            <person name="Ahrendt S."/>
            <person name="Sahu N."/>
            <person name="Indic B."/>
            <person name="Wong-Bajracharya J."/>
            <person name="Merenyi Z."/>
            <person name="Ke H.-M."/>
            <person name="Monk M."/>
            <person name="Kocsube S."/>
            <person name="Drula E."/>
            <person name="Lipzen A."/>
            <person name="Balint B."/>
            <person name="Henrissat B."/>
            <person name="Andreopoulos B."/>
            <person name="Martin F.M."/>
            <person name="Harder C.B."/>
            <person name="Rigling D."/>
            <person name="Ford K.L."/>
            <person name="Foster G.D."/>
            <person name="Pangilinan J."/>
            <person name="Papanicolaou A."/>
            <person name="Barry K."/>
            <person name="LaButti K."/>
            <person name="Viragh M."/>
            <person name="Koriabine M."/>
            <person name="Yan M."/>
            <person name="Riley R."/>
            <person name="Champramary S."/>
            <person name="Plett K.L."/>
            <person name="Tsai I.J."/>
            <person name="Slot J."/>
            <person name="Sipos G."/>
            <person name="Plett J."/>
            <person name="Nagy L.G."/>
            <person name="Grigoriev I.V."/>
        </authorList>
    </citation>
    <scope>NUCLEOTIDE SEQUENCE</scope>
    <source>
        <strain evidence="2">CCBAS 213</strain>
    </source>
</reference>
<sequence length="105" mass="12471">MSNMSVKRKRSSPKSQRSQSRKSPSSKQNPPKVTKKDQAKAKSAQKAQRKQAWDTWLAREENQWSPEQDPNYKQEVGWRVIHYTDAKQYYRFSDKEMEALPYTTF</sequence>
<feature type="region of interest" description="Disordered" evidence="1">
    <location>
        <begin position="1"/>
        <end position="72"/>
    </location>
</feature>
<evidence type="ECO:0000313" key="2">
    <source>
        <dbReference type="EMBL" id="KAK0463729.1"/>
    </source>
</evidence>
<dbReference type="AlphaFoldDB" id="A0AA39NDW8"/>
<proteinExistence type="predicted"/>
<name>A0AA39NDW8_ARMTA</name>
<comment type="caution">
    <text evidence="2">The sequence shown here is derived from an EMBL/GenBank/DDBJ whole genome shotgun (WGS) entry which is preliminary data.</text>
</comment>
<organism evidence="2 3">
    <name type="scientific">Armillaria tabescens</name>
    <name type="common">Ringless honey mushroom</name>
    <name type="synonym">Agaricus tabescens</name>
    <dbReference type="NCBI Taxonomy" id="1929756"/>
    <lineage>
        <taxon>Eukaryota</taxon>
        <taxon>Fungi</taxon>
        <taxon>Dikarya</taxon>
        <taxon>Basidiomycota</taxon>
        <taxon>Agaricomycotina</taxon>
        <taxon>Agaricomycetes</taxon>
        <taxon>Agaricomycetidae</taxon>
        <taxon>Agaricales</taxon>
        <taxon>Marasmiineae</taxon>
        <taxon>Physalacriaceae</taxon>
        <taxon>Desarmillaria</taxon>
    </lineage>
</organism>
<dbReference type="EMBL" id="JAUEPS010000007">
    <property type="protein sequence ID" value="KAK0463729.1"/>
    <property type="molecule type" value="Genomic_DNA"/>
</dbReference>
<dbReference type="RefSeq" id="XP_060335039.1">
    <property type="nucleotide sequence ID" value="XM_060476858.1"/>
</dbReference>
<feature type="compositionally biased region" description="Basic residues" evidence="1">
    <location>
        <begin position="1"/>
        <end position="12"/>
    </location>
</feature>
<feature type="compositionally biased region" description="Low complexity" evidence="1">
    <location>
        <begin position="13"/>
        <end position="32"/>
    </location>
</feature>
<protein>
    <submittedName>
        <fullName evidence="2">Uncharacterized protein</fullName>
    </submittedName>
</protein>
<gene>
    <name evidence="2" type="ORF">EV420DRAFT_1638650</name>
</gene>
<accession>A0AA39NDW8</accession>
<evidence type="ECO:0000256" key="1">
    <source>
        <dbReference type="SAM" id="MobiDB-lite"/>
    </source>
</evidence>
<evidence type="ECO:0000313" key="3">
    <source>
        <dbReference type="Proteomes" id="UP001175211"/>
    </source>
</evidence>
<dbReference type="GeneID" id="85360406"/>
<keyword evidence="3" id="KW-1185">Reference proteome</keyword>